<organism evidence="2">
    <name type="scientific">Anopheles braziliensis</name>
    <dbReference type="NCBI Taxonomy" id="58242"/>
    <lineage>
        <taxon>Eukaryota</taxon>
        <taxon>Metazoa</taxon>
        <taxon>Ecdysozoa</taxon>
        <taxon>Arthropoda</taxon>
        <taxon>Hexapoda</taxon>
        <taxon>Insecta</taxon>
        <taxon>Pterygota</taxon>
        <taxon>Neoptera</taxon>
        <taxon>Endopterygota</taxon>
        <taxon>Diptera</taxon>
        <taxon>Nematocera</taxon>
        <taxon>Culicoidea</taxon>
        <taxon>Culicidae</taxon>
        <taxon>Anophelinae</taxon>
        <taxon>Anopheles</taxon>
    </lineage>
</organism>
<dbReference type="EMBL" id="GGFM01009280">
    <property type="protein sequence ID" value="MBW30031.1"/>
    <property type="molecule type" value="Transcribed_RNA"/>
</dbReference>
<sequence length="72" mass="7655">MLPLIELILLVRPVPVLTVVVVPCHRHGITLGVDASSDDRDGGGERSGRTYDPGIPASCLCCCCCCCCCCCW</sequence>
<dbReference type="AlphaFoldDB" id="A0A2M3ZNB7"/>
<evidence type="ECO:0000256" key="1">
    <source>
        <dbReference type="SAM" id="SignalP"/>
    </source>
</evidence>
<name>A0A2M3ZNB7_9DIPT</name>
<protein>
    <submittedName>
        <fullName evidence="2">Putative secreted peptide</fullName>
    </submittedName>
</protein>
<proteinExistence type="predicted"/>
<reference evidence="2" key="1">
    <citation type="submission" date="2018-01" db="EMBL/GenBank/DDBJ databases">
        <title>An insight into the sialome of Amazonian anophelines.</title>
        <authorList>
            <person name="Ribeiro J.M."/>
            <person name="Scarpassa V."/>
            <person name="Calvo E."/>
        </authorList>
    </citation>
    <scope>NUCLEOTIDE SEQUENCE</scope>
    <source>
        <tissue evidence="2">Salivary glands</tissue>
    </source>
</reference>
<accession>A0A2M3ZNB7</accession>
<feature type="chain" id="PRO_5014895372" evidence="1">
    <location>
        <begin position="19"/>
        <end position="72"/>
    </location>
</feature>
<keyword evidence="1" id="KW-0732">Signal</keyword>
<feature type="signal peptide" evidence="1">
    <location>
        <begin position="1"/>
        <end position="18"/>
    </location>
</feature>
<evidence type="ECO:0000313" key="2">
    <source>
        <dbReference type="EMBL" id="MBW30031.1"/>
    </source>
</evidence>